<comment type="caution">
    <text evidence="1">The sequence shown here is derived from an EMBL/GenBank/DDBJ whole genome shotgun (WGS) entry which is preliminary data.</text>
</comment>
<gene>
    <name evidence="1" type="ORF">GHA_03295</name>
</gene>
<dbReference type="AlphaFoldDB" id="A0AA35GKP9"/>
<protein>
    <submittedName>
        <fullName evidence="1">Uncharacterized protein</fullName>
    </submittedName>
</protein>
<name>A0AA35GKP9_9BURK</name>
<proteinExistence type="predicted"/>
<sequence>MPRNRLPGRVRLINVAVGHRDADLLAIGWKLGRVRDLERRGVPRARVEIQGEQATVALAVDHPSTLCRQARVGGRQNRHRAIRGHVGNHRGTRGGDVGRSGILTDGKSAGSIPCSVRIEAEADPVFLRGCRCPRSMGIDKAPDRCRCGNIGNDRIGLVIDSPVHSAVGAVFEVPVIQIPAEARIWNVPECNLSDLVVVSVR</sequence>
<dbReference type="Proteomes" id="UP000834458">
    <property type="component" value="Unassembled WGS sequence"/>
</dbReference>
<reference evidence="1" key="1">
    <citation type="submission" date="2020-05" db="EMBL/GenBank/DDBJ databases">
        <authorList>
            <person name="Delgado-Blas J."/>
        </authorList>
    </citation>
    <scope>NUCLEOTIDE SEQUENCE</scope>
    <source>
        <strain evidence="1">BB1454</strain>
    </source>
</reference>
<evidence type="ECO:0000313" key="2">
    <source>
        <dbReference type="Proteomes" id="UP000834458"/>
    </source>
</evidence>
<dbReference type="EMBL" id="CAHPSC010000063">
    <property type="protein sequence ID" value="CAB5707144.1"/>
    <property type="molecule type" value="Genomic_DNA"/>
</dbReference>
<organism evidence="1 2">
    <name type="scientific">Comamonas aquatica</name>
    <dbReference type="NCBI Taxonomy" id="225991"/>
    <lineage>
        <taxon>Bacteria</taxon>
        <taxon>Pseudomonadati</taxon>
        <taxon>Pseudomonadota</taxon>
        <taxon>Betaproteobacteria</taxon>
        <taxon>Burkholderiales</taxon>
        <taxon>Comamonadaceae</taxon>
        <taxon>Comamonas</taxon>
    </lineage>
</organism>
<accession>A0AA35GKP9</accession>
<evidence type="ECO:0000313" key="1">
    <source>
        <dbReference type="EMBL" id="CAB5707144.1"/>
    </source>
</evidence>